<dbReference type="EMBL" id="JBDKWZ010000001">
    <property type="protein sequence ID" value="MEN7546376.1"/>
    <property type="molecule type" value="Genomic_DNA"/>
</dbReference>
<gene>
    <name evidence="3" type="ORF">AAG747_00560</name>
</gene>
<reference evidence="3 4" key="1">
    <citation type="submission" date="2024-04" db="EMBL/GenBank/DDBJ databases">
        <title>Novel genus in family Flammeovirgaceae.</title>
        <authorList>
            <person name="Nguyen T.H."/>
            <person name="Vuong T.Q."/>
            <person name="Le H."/>
            <person name="Kim S.-G."/>
        </authorList>
    </citation>
    <scope>NUCLEOTIDE SEQUENCE [LARGE SCALE GENOMIC DNA]</scope>
    <source>
        <strain evidence="3 4">JCM 23209</strain>
    </source>
</reference>
<proteinExistence type="predicted"/>
<dbReference type="Pfam" id="PF18911">
    <property type="entry name" value="PKD_4"/>
    <property type="match status" value="2"/>
</dbReference>
<evidence type="ECO:0000256" key="1">
    <source>
        <dbReference type="SAM" id="SignalP"/>
    </source>
</evidence>
<dbReference type="Proteomes" id="UP001403385">
    <property type="component" value="Unassembled WGS sequence"/>
</dbReference>
<accession>A0AAW9RZM0</accession>
<evidence type="ECO:0000313" key="3">
    <source>
        <dbReference type="EMBL" id="MEN7546376.1"/>
    </source>
</evidence>
<feature type="domain" description="PKD" evidence="2">
    <location>
        <begin position="351"/>
        <end position="393"/>
    </location>
</feature>
<sequence length="756" mass="86715">MQRILVVLFFFLTLFHSVFAQKKDKKTATTVGAIEVPVNKDVSLKLLPFNTLHSDFGAVPYKDGLIFNSNMLNENIVTYIEDNEKLPLFDCYFVRKKDSLGENWGTPRLLKGDVNSLVHDVVGTLNSEGDVLYFTRNYLFDKISDVKKSDNYLSIFRVEFKEGKWDKVTRFPQSSKFFVTAHPSFGANDSTMYFVSDQPGGQGGTDIYVSYYRNGTWQQAHNLGPEVNSPYNERFPFIHSDGTLFFSSDRKSSLGGYDVYYTEKIGGKWVKPINMGPPVNSDANDFSFYIDKPRKIGYVSSNRGLDPNDDNIYQFEMNSPAFTGCPVQIDENFCYTFFEENTTLEDFEDLPLSYLWDLGDGTQVRGVTADHCYTKEGIYDINLYIIDSLSGEVFWSEANYQLEVKKQEQVYINTPEDTVAVGTEVAFSGHKTRIKGFLPQKFYWNFGDGFRSEGVEVNHMFAEPGLYRIQLGVEGMDENGNPDKHCGVKYLLVMGEKMLTKKNKKRQEKFLASLNSPFVLNSYPYLRKGISGISATLGSDVVYSVLLKASPQKLLPDDRFFSRANEYRSAFGNIMEIYDLNTQNYLYTIAKKDKLTDTYPAFKTMKDEGYQEAIVTYRSESDSSLIVYTPIQYKFYYEYGVVEVKEDDGEFNQFVNEVEEKIKIEGEVRLLIEASASKVPVADGSKTNYQLAAERARESKKRLIEMLKERSVDIEKIVFEEDRVLVQGPEYNNDFEENREAYEKYQYVKVVRILKG</sequence>
<dbReference type="CDD" id="cd00146">
    <property type="entry name" value="PKD"/>
    <property type="match status" value="2"/>
</dbReference>
<dbReference type="PROSITE" id="PS50093">
    <property type="entry name" value="PKD"/>
    <property type="match status" value="2"/>
</dbReference>
<name>A0AAW9RZM0_9BACT</name>
<dbReference type="InterPro" id="IPR011659">
    <property type="entry name" value="WD40"/>
</dbReference>
<evidence type="ECO:0000259" key="2">
    <source>
        <dbReference type="PROSITE" id="PS50093"/>
    </source>
</evidence>
<evidence type="ECO:0000313" key="4">
    <source>
        <dbReference type="Proteomes" id="UP001403385"/>
    </source>
</evidence>
<dbReference type="Pfam" id="PF07676">
    <property type="entry name" value="PD40"/>
    <property type="match status" value="2"/>
</dbReference>
<dbReference type="AlphaFoldDB" id="A0AAW9RZM0"/>
<dbReference type="SUPFAM" id="SSF82171">
    <property type="entry name" value="DPP6 N-terminal domain-like"/>
    <property type="match status" value="1"/>
</dbReference>
<feature type="chain" id="PRO_5043567031" evidence="1">
    <location>
        <begin position="21"/>
        <end position="756"/>
    </location>
</feature>
<dbReference type="InterPro" id="IPR035986">
    <property type="entry name" value="PKD_dom_sf"/>
</dbReference>
<keyword evidence="1" id="KW-0732">Signal</keyword>
<comment type="caution">
    <text evidence="3">The sequence shown here is derived from an EMBL/GenBank/DDBJ whole genome shotgun (WGS) entry which is preliminary data.</text>
</comment>
<dbReference type="SUPFAM" id="SSF49299">
    <property type="entry name" value="PKD domain"/>
    <property type="match status" value="2"/>
</dbReference>
<keyword evidence="4" id="KW-1185">Reference proteome</keyword>
<dbReference type="RefSeq" id="WP_346819164.1">
    <property type="nucleotide sequence ID" value="NZ_JBDKWZ010000001.1"/>
</dbReference>
<feature type="signal peptide" evidence="1">
    <location>
        <begin position="1"/>
        <end position="20"/>
    </location>
</feature>
<dbReference type="Gene3D" id="2.60.40.10">
    <property type="entry name" value="Immunoglobulins"/>
    <property type="match status" value="2"/>
</dbReference>
<dbReference type="InterPro" id="IPR000601">
    <property type="entry name" value="PKD_dom"/>
</dbReference>
<protein>
    <submittedName>
        <fullName evidence="3">PKD domain-containing protein</fullName>
    </submittedName>
</protein>
<feature type="domain" description="PKD" evidence="2">
    <location>
        <begin position="439"/>
        <end position="473"/>
    </location>
</feature>
<dbReference type="InterPro" id="IPR013783">
    <property type="entry name" value="Ig-like_fold"/>
</dbReference>
<organism evidence="3 4">
    <name type="scientific">Rapidithrix thailandica</name>
    <dbReference type="NCBI Taxonomy" id="413964"/>
    <lineage>
        <taxon>Bacteria</taxon>
        <taxon>Pseudomonadati</taxon>
        <taxon>Bacteroidota</taxon>
        <taxon>Cytophagia</taxon>
        <taxon>Cytophagales</taxon>
        <taxon>Flammeovirgaceae</taxon>
        <taxon>Rapidithrix</taxon>
    </lineage>
</organism>